<gene>
    <name evidence="1" type="ORF">J43TS3_09500</name>
</gene>
<accession>A0A919X793</accession>
<dbReference type="EMBL" id="BORP01000001">
    <property type="protein sequence ID" value="GIO26339.1"/>
    <property type="molecule type" value="Genomic_DNA"/>
</dbReference>
<dbReference type="AlphaFoldDB" id="A0A919X793"/>
<keyword evidence="2" id="KW-1185">Reference proteome</keyword>
<name>A0A919X793_9BACI</name>
<protein>
    <submittedName>
        <fullName evidence="1">Uncharacterized protein</fullName>
    </submittedName>
</protein>
<sequence>MDQDTEKQTLEELKKLNRTLDNIIYTIDYIDRDGNPSFIILDLMKSFLIRVVILVLL</sequence>
<evidence type="ECO:0000313" key="1">
    <source>
        <dbReference type="EMBL" id="GIO26339.1"/>
    </source>
</evidence>
<evidence type="ECO:0000313" key="2">
    <source>
        <dbReference type="Proteomes" id="UP000676917"/>
    </source>
</evidence>
<comment type="caution">
    <text evidence="1">The sequence shown here is derived from an EMBL/GenBank/DDBJ whole genome shotgun (WGS) entry which is preliminary data.</text>
</comment>
<organism evidence="1 2">
    <name type="scientific">Ornithinibacillus bavariensis</name>
    <dbReference type="NCBI Taxonomy" id="545502"/>
    <lineage>
        <taxon>Bacteria</taxon>
        <taxon>Bacillati</taxon>
        <taxon>Bacillota</taxon>
        <taxon>Bacilli</taxon>
        <taxon>Bacillales</taxon>
        <taxon>Bacillaceae</taxon>
        <taxon>Ornithinibacillus</taxon>
    </lineage>
</organism>
<proteinExistence type="predicted"/>
<reference evidence="1" key="1">
    <citation type="submission" date="2021-03" db="EMBL/GenBank/DDBJ databases">
        <title>Antimicrobial resistance genes in bacteria isolated from Japanese honey, and their potential for conferring macrolide and lincosamide resistance in the American foulbrood pathogen Paenibacillus larvae.</title>
        <authorList>
            <person name="Okamoto M."/>
            <person name="Kumagai M."/>
            <person name="Kanamori H."/>
            <person name="Takamatsu D."/>
        </authorList>
    </citation>
    <scope>NUCLEOTIDE SEQUENCE</scope>
    <source>
        <strain evidence="1">J43TS3</strain>
    </source>
</reference>
<dbReference type="Proteomes" id="UP000676917">
    <property type="component" value="Unassembled WGS sequence"/>
</dbReference>